<feature type="compositionally biased region" description="Low complexity" evidence="1">
    <location>
        <begin position="192"/>
        <end position="201"/>
    </location>
</feature>
<sequence>MKTTATCLLALLSAPSAISFQPNAAGISCGYKVSASKLISTGTEQCGESNMSLQVFSNNEVVEGASNVEMSSRRQWIPKSATAAASSIDVALANPFASFAETETESLAATQIANIICDPSVSTFCNPSNNHVVHLLGTAHISSTSSVDVAGQMVRDTKPSAVFVELDAKRVGRAIPKPSANSEPVSNAAGEATASPVTATPVPAPAPIPSTAVNANVVEAKGAQSSNPPPKSNPLFGIYPINFFNLLFVTENLSNFGIFSRSLGTIPNLLSFNEIAHAVSFTF</sequence>
<reference evidence="3" key="1">
    <citation type="submission" date="2021-01" db="EMBL/GenBank/DDBJ databases">
        <authorList>
            <person name="Corre E."/>
            <person name="Pelletier E."/>
            <person name="Niang G."/>
            <person name="Scheremetjew M."/>
            <person name="Finn R."/>
            <person name="Kale V."/>
            <person name="Holt S."/>
            <person name="Cochrane G."/>
            <person name="Meng A."/>
            <person name="Brown T."/>
            <person name="Cohen L."/>
        </authorList>
    </citation>
    <scope>NUCLEOTIDE SEQUENCE</scope>
    <source>
        <strain evidence="3">MM31A-1</strain>
    </source>
</reference>
<protein>
    <recommendedName>
        <fullName evidence="4">Haem-binding uptake Tiki superfamily ChaN domain-containing protein</fullName>
    </recommendedName>
</protein>
<evidence type="ECO:0000256" key="1">
    <source>
        <dbReference type="SAM" id="MobiDB-lite"/>
    </source>
</evidence>
<evidence type="ECO:0000313" key="3">
    <source>
        <dbReference type="EMBL" id="CAE0462463.1"/>
    </source>
</evidence>
<evidence type="ECO:0008006" key="4">
    <source>
        <dbReference type="Google" id="ProtNLM"/>
    </source>
</evidence>
<evidence type="ECO:0000256" key="2">
    <source>
        <dbReference type="SAM" id="SignalP"/>
    </source>
</evidence>
<accession>A0A7S3Q1E0</accession>
<feature type="signal peptide" evidence="2">
    <location>
        <begin position="1"/>
        <end position="19"/>
    </location>
</feature>
<dbReference type="EMBL" id="HBIO01009488">
    <property type="protein sequence ID" value="CAE0462463.1"/>
    <property type="molecule type" value="Transcribed_RNA"/>
</dbReference>
<dbReference type="PROSITE" id="PS51257">
    <property type="entry name" value="PROKAR_LIPOPROTEIN"/>
    <property type="match status" value="1"/>
</dbReference>
<feature type="chain" id="PRO_5030902395" description="Haem-binding uptake Tiki superfamily ChaN domain-containing protein" evidence="2">
    <location>
        <begin position="20"/>
        <end position="283"/>
    </location>
</feature>
<name>A0A7S3Q1E0_9STRA</name>
<feature type="region of interest" description="Disordered" evidence="1">
    <location>
        <begin position="174"/>
        <end position="205"/>
    </location>
</feature>
<proteinExistence type="predicted"/>
<dbReference type="AlphaFoldDB" id="A0A7S3Q1E0"/>
<gene>
    <name evidence="3" type="ORF">CDEB00056_LOCUS7304</name>
</gene>
<organism evidence="3">
    <name type="scientific">Chaetoceros debilis</name>
    <dbReference type="NCBI Taxonomy" id="122233"/>
    <lineage>
        <taxon>Eukaryota</taxon>
        <taxon>Sar</taxon>
        <taxon>Stramenopiles</taxon>
        <taxon>Ochrophyta</taxon>
        <taxon>Bacillariophyta</taxon>
        <taxon>Coscinodiscophyceae</taxon>
        <taxon>Chaetocerotophycidae</taxon>
        <taxon>Chaetocerotales</taxon>
        <taxon>Chaetocerotaceae</taxon>
        <taxon>Chaetoceros</taxon>
    </lineage>
</organism>
<keyword evidence="2" id="KW-0732">Signal</keyword>